<dbReference type="OrthoDB" id="1898716at2759"/>
<proteinExistence type="predicted"/>
<organism evidence="1 2">
    <name type="scientific">Corchorus capsularis</name>
    <name type="common">Jute</name>
    <dbReference type="NCBI Taxonomy" id="210143"/>
    <lineage>
        <taxon>Eukaryota</taxon>
        <taxon>Viridiplantae</taxon>
        <taxon>Streptophyta</taxon>
        <taxon>Embryophyta</taxon>
        <taxon>Tracheophyta</taxon>
        <taxon>Spermatophyta</taxon>
        <taxon>Magnoliopsida</taxon>
        <taxon>eudicotyledons</taxon>
        <taxon>Gunneridae</taxon>
        <taxon>Pentapetalae</taxon>
        <taxon>rosids</taxon>
        <taxon>malvids</taxon>
        <taxon>Malvales</taxon>
        <taxon>Malvaceae</taxon>
        <taxon>Grewioideae</taxon>
        <taxon>Apeibeae</taxon>
        <taxon>Corchorus</taxon>
    </lineage>
</organism>
<evidence type="ECO:0000313" key="1">
    <source>
        <dbReference type="EMBL" id="OMO56549.1"/>
    </source>
</evidence>
<gene>
    <name evidence="1" type="ORF">CCACVL1_26462</name>
</gene>
<accession>A0A1R3GEP7</accession>
<dbReference type="EMBL" id="AWWV01014483">
    <property type="protein sequence ID" value="OMO56549.1"/>
    <property type="molecule type" value="Genomic_DNA"/>
</dbReference>
<name>A0A1R3GEP7_COCAP</name>
<dbReference type="AlphaFoldDB" id="A0A1R3GEP7"/>
<evidence type="ECO:0000313" key="2">
    <source>
        <dbReference type="Proteomes" id="UP000188268"/>
    </source>
</evidence>
<comment type="caution">
    <text evidence="1">The sequence shown here is derived from an EMBL/GenBank/DDBJ whole genome shotgun (WGS) entry which is preliminary data.</text>
</comment>
<keyword evidence="2" id="KW-1185">Reference proteome</keyword>
<reference evidence="1 2" key="1">
    <citation type="submission" date="2013-09" db="EMBL/GenBank/DDBJ databases">
        <title>Corchorus capsularis genome sequencing.</title>
        <authorList>
            <person name="Alam M."/>
            <person name="Haque M.S."/>
            <person name="Islam M.S."/>
            <person name="Emdad E.M."/>
            <person name="Islam M.M."/>
            <person name="Ahmed B."/>
            <person name="Halim A."/>
            <person name="Hossen Q.M.M."/>
            <person name="Hossain M.Z."/>
            <person name="Ahmed R."/>
            <person name="Khan M.M."/>
            <person name="Islam R."/>
            <person name="Rashid M.M."/>
            <person name="Khan S.A."/>
            <person name="Rahman M.S."/>
            <person name="Alam M."/>
        </authorList>
    </citation>
    <scope>NUCLEOTIDE SEQUENCE [LARGE SCALE GENOMIC DNA]</scope>
    <source>
        <strain evidence="2">cv. CVL-1</strain>
        <tissue evidence="1">Whole seedling</tissue>
    </source>
</reference>
<dbReference type="Gramene" id="OMO56549">
    <property type="protein sequence ID" value="OMO56549"/>
    <property type="gene ID" value="CCACVL1_26462"/>
</dbReference>
<dbReference type="Proteomes" id="UP000188268">
    <property type="component" value="Unassembled WGS sequence"/>
</dbReference>
<protein>
    <submittedName>
        <fullName evidence="1">Jagged 1-like protein</fullName>
    </submittedName>
</protein>
<sequence length="167" mass="18681">MNSCSFIRSMITQMKQELDEAGIANHPNNSSKEENDAKLQEVQKEILTQRTQLENVEKQLADFYWKQSVVINKPHKINSEHLISSLRNSSPEPLFQNLPFTTLLQQGLGNPFFLAENELNFGPEVGGYMNPPTPTTFDANLLPPSMDNISQQAMATSGEGYGKRGLP</sequence>